<keyword evidence="2" id="KW-1185">Reference proteome</keyword>
<protein>
    <submittedName>
        <fullName evidence="1">Uncharacterized protein</fullName>
    </submittedName>
</protein>
<sequence length="77" mass="7924">MGDSAGSGGAAGLCAQEAAMPRNSGQKAPGGVRGQRGSRCAARLEEVTHWTFGWEQGGTRICVCVCVCECVCVCVFV</sequence>
<organism evidence="1 2">
    <name type="scientific">Liparis tanakae</name>
    <name type="common">Tanaka's snailfish</name>
    <dbReference type="NCBI Taxonomy" id="230148"/>
    <lineage>
        <taxon>Eukaryota</taxon>
        <taxon>Metazoa</taxon>
        <taxon>Chordata</taxon>
        <taxon>Craniata</taxon>
        <taxon>Vertebrata</taxon>
        <taxon>Euteleostomi</taxon>
        <taxon>Actinopterygii</taxon>
        <taxon>Neopterygii</taxon>
        <taxon>Teleostei</taxon>
        <taxon>Neoteleostei</taxon>
        <taxon>Acanthomorphata</taxon>
        <taxon>Eupercaria</taxon>
        <taxon>Perciformes</taxon>
        <taxon>Cottioidei</taxon>
        <taxon>Cottales</taxon>
        <taxon>Liparidae</taxon>
        <taxon>Liparis</taxon>
    </lineage>
</organism>
<dbReference type="Proteomes" id="UP000314294">
    <property type="component" value="Unassembled WGS sequence"/>
</dbReference>
<comment type="caution">
    <text evidence="1">The sequence shown here is derived from an EMBL/GenBank/DDBJ whole genome shotgun (WGS) entry which is preliminary data.</text>
</comment>
<evidence type="ECO:0000313" key="2">
    <source>
        <dbReference type="Proteomes" id="UP000314294"/>
    </source>
</evidence>
<gene>
    <name evidence="1" type="ORF">EYF80_041856</name>
</gene>
<dbReference type="EMBL" id="SRLO01000718">
    <property type="protein sequence ID" value="TNN47963.1"/>
    <property type="molecule type" value="Genomic_DNA"/>
</dbReference>
<evidence type="ECO:0000313" key="1">
    <source>
        <dbReference type="EMBL" id="TNN47963.1"/>
    </source>
</evidence>
<proteinExistence type="predicted"/>
<accession>A0A4Z2G4Z7</accession>
<reference evidence="1 2" key="1">
    <citation type="submission" date="2019-03" db="EMBL/GenBank/DDBJ databases">
        <title>First draft genome of Liparis tanakae, snailfish: a comprehensive survey of snailfish specific genes.</title>
        <authorList>
            <person name="Kim W."/>
            <person name="Song I."/>
            <person name="Jeong J.-H."/>
            <person name="Kim D."/>
            <person name="Kim S."/>
            <person name="Ryu S."/>
            <person name="Song J.Y."/>
            <person name="Lee S.K."/>
        </authorList>
    </citation>
    <scope>NUCLEOTIDE SEQUENCE [LARGE SCALE GENOMIC DNA]</scope>
    <source>
        <tissue evidence="1">Muscle</tissue>
    </source>
</reference>
<dbReference type="AlphaFoldDB" id="A0A4Z2G4Z7"/>
<name>A0A4Z2G4Z7_9TELE</name>